<dbReference type="InterPro" id="IPR007315">
    <property type="entry name" value="PIG-V/Gpi18"/>
</dbReference>
<keyword evidence="8 10" id="KW-1133">Transmembrane helix</keyword>
<evidence type="ECO:0000256" key="1">
    <source>
        <dbReference type="ARBA" id="ARBA00004477"/>
    </source>
</evidence>
<keyword evidence="3" id="KW-0337">GPI-anchor biosynthesis</keyword>
<feature type="transmembrane region" description="Helical" evidence="10">
    <location>
        <begin position="124"/>
        <end position="145"/>
    </location>
</feature>
<sequence>MLAVYAASRLFYLISGSLLAYIVPAGWFYRRTPDVPVGTLNIWSHWDGIWYTQIAGEGYGASAPAATAFFPLYPLLVRSFAELFGGPITQQALSVWAPLISLILLPFALYFIYQIALDGWGERVARGTVLILAFFPTTFFLNAAYTESLFLALSAGSLWAMRVRRDLLLACVLAGFAAATRNVGVFLVVPLLYEWVERGGLEEGRERWRVVYLALVPSGLIAYMGYLWVRFGDPLLFYSAQEFWNRRHTGPLVLVTDIFGEAYGSLQGLFGAQPPAGSAFGGVIERIHGANDAYALLFLLFTIALFGMGFRALPLSLSLYTLLLIISAVSYGKPATPLFGFPRYILVAFPLFITLATLLEKRRAMGAWLSFSAAVSLVFCAFFVSWRFVA</sequence>
<evidence type="ECO:0000256" key="4">
    <source>
        <dbReference type="ARBA" id="ARBA00022676"/>
    </source>
</evidence>
<feature type="transmembrane region" description="Helical" evidence="10">
    <location>
        <begin position="293"/>
        <end position="310"/>
    </location>
</feature>
<dbReference type="Pfam" id="PF04188">
    <property type="entry name" value="Mannosyl_trans2"/>
    <property type="match status" value="1"/>
</dbReference>
<evidence type="ECO:0000256" key="5">
    <source>
        <dbReference type="ARBA" id="ARBA00022679"/>
    </source>
</evidence>
<dbReference type="PANTHER" id="PTHR12468:SF2">
    <property type="entry name" value="GPI MANNOSYLTRANSFERASE 2"/>
    <property type="match status" value="1"/>
</dbReference>
<dbReference type="GO" id="GO:0006506">
    <property type="term" value="P:GPI anchor biosynthetic process"/>
    <property type="evidence" value="ECO:0007669"/>
    <property type="project" value="UniProtKB-UniPathway"/>
</dbReference>
<accession>A0A6J4R2I5</accession>
<keyword evidence="5" id="KW-0808">Transferase</keyword>
<evidence type="ECO:0000256" key="6">
    <source>
        <dbReference type="ARBA" id="ARBA00022692"/>
    </source>
</evidence>
<keyword evidence="4" id="KW-0328">Glycosyltransferase</keyword>
<dbReference type="EMBL" id="CADCVF010000040">
    <property type="protein sequence ID" value="CAA9458079.1"/>
    <property type="molecule type" value="Genomic_DNA"/>
</dbReference>
<organism evidence="11">
    <name type="scientific">uncultured Rubrobacteraceae bacterium</name>
    <dbReference type="NCBI Taxonomy" id="349277"/>
    <lineage>
        <taxon>Bacteria</taxon>
        <taxon>Bacillati</taxon>
        <taxon>Actinomycetota</taxon>
        <taxon>Rubrobacteria</taxon>
        <taxon>Rubrobacterales</taxon>
        <taxon>Rubrobacteraceae</taxon>
        <taxon>environmental samples</taxon>
    </lineage>
</organism>
<evidence type="ECO:0000256" key="3">
    <source>
        <dbReference type="ARBA" id="ARBA00022502"/>
    </source>
</evidence>
<feature type="transmembrane region" description="Helical" evidence="10">
    <location>
        <begin position="167"/>
        <end position="189"/>
    </location>
</feature>
<proteinExistence type="predicted"/>
<keyword evidence="7" id="KW-0256">Endoplasmic reticulum</keyword>
<keyword evidence="6 10" id="KW-0812">Transmembrane</keyword>
<comment type="pathway">
    <text evidence="2">Glycolipid biosynthesis; glycosylphosphatidylinositol-anchor biosynthesis.</text>
</comment>
<comment type="subcellular location">
    <subcellularLocation>
        <location evidence="1">Endoplasmic reticulum membrane</location>
        <topology evidence="1">Multi-pass membrane protein</topology>
    </subcellularLocation>
</comment>
<evidence type="ECO:0000256" key="9">
    <source>
        <dbReference type="ARBA" id="ARBA00023136"/>
    </source>
</evidence>
<dbReference type="GO" id="GO:0016020">
    <property type="term" value="C:membrane"/>
    <property type="evidence" value="ECO:0007669"/>
    <property type="project" value="GOC"/>
</dbReference>
<protein>
    <submittedName>
        <fullName evidence="11">Permease of the drug/metabolite transporter (DMT) superfamily</fullName>
    </submittedName>
</protein>
<evidence type="ECO:0000256" key="10">
    <source>
        <dbReference type="SAM" id="Phobius"/>
    </source>
</evidence>
<dbReference type="GO" id="GO:0031501">
    <property type="term" value="C:mannosyltransferase complex"/>
    <property type="evidence" value="ECO:0007669"/>
    <property type="project" value="TreeGrafter"/>
</dbReference>
<evidence type="ECO:0000256" key="7">
    <source>
        <dbReference type="ARBA" id="ARBA00022824"/>
    </source>
</evidence>
<dbReference type="GO" id="GO:0004376">
    <property type="term" value="F:GPI mannosyltransferase activity"/>
    <property type="evidence" value="ECO:0007669"/>
    <property type="project" value="InterPro"/>
</dbReference>
<dbReference type="GO" id="GO:0000009">
    <property type="term" value="F:alpha-1,6-mannosyltransferase activity"/>
    <property type="evidence" value="ECO:0007669"/>
    <property type="project" value="InterPro"/>
</dbReference>
<evidence type="ECO:0000256" key="8">
    <source>
        <dbReference type="ARBA" id="ARBA00022989"/>
    </source>
</evidence>
<feature type="transmembrane region" description="Helical" evidence="10">
    <location>
        <begin position="341"/>
        <end position="359"/>
    </location>
</feature>
<dbReference type="UniPathway" id="UPA00196"/>
<evidence type="ECO:0000313" key="11">
    <source>
        <dbReference type="EMBL" id="CAA9458079.1"/>
    </source>
</evidence>
<keyword evidence="9 10" id="KW-0472">Membrane</keyword>
<feature type="transmembrane region" description="Helical" evidence="10">
    <location>
        <begin position="366"/>
        <end position="389"/>
    </location>
</feature>
<dbReference type="AlphaFoldDB" id="A0A6J4R2I5"/>
<gene>
    <name evidence="11" type="ORF">AVDCRST_MAG58-1827</name>
</gene>
<feature type="transmembrane region" description="Helical" evidence="10">
    <location>
        <begin position="210"/>
        <end position="229"/>
    </location>
</feature>
<reference evidence="11" key="1">
    <citation type="submission" date="2020-02" db="EMBL/GenBank/DDBJ databases">
        <authorList>
            <person name="Meier V. D."/>
        </authorList>
    </citation>
    <scope>NUCLEOTIDE SEQUENCE</scope>
    <source>
        <strain evidence="11">AVDCRST_MAG58</strain>
    </source>
</reference>
<dbReference type="PANTHER" id="PTHR12468">
    <property type="entry name" value="GPI MANNOSYLTRANSFERASE 2"/>
    <property type="match status" value="1"/>
</dbReference>
<evidence type="ECO:0000256" key="2">
    <source>
        <dbReference type="ARBA" id="ARBA00004687"/>
    </source>
</evidence>
<feature type="transmembrane region" description="Helical" evidence="10">
    <location>
        <begin position="10"/>
        <end position="29"/>
    </location>
</feature>
<name>A0A6J4R2I5_9ACTN</name>
<feature type="transmembrane region" description="Helical" evidence="10">
    <location>
        <begin position="93"/>
        <end position="112"/>
    </location>
</feature>